<dbReference type="PRINTS" id="PR00702">
    <property type="entry name" value="ACRIFLAVINRP"/>
</dbReference>
<feature type="transmembrane region" description="Helical" evidence="9">
    <location>
        <begin position="12"/>
        <end position="32"/>
    </location>
</feature>
<dbReference type="Gene3D" id="3.30.70.1320">
    <property type="entry name" value="Multidrug efflux transporter AcrB pore domain like"/>
    <property type="match status" value="1"/>
</dbReference>
<dbReference type="Gene3D" id="3.30.70.1440">
    <property type="entry name" value="Multidrug efflux transporter AcrB pore domain"/>
    <property type="match status" value="1"/>
</dbReference>
<gene>
    <name evidence="10" type="ORF">JIN85_00245</name>
</gene>
<feature type="transmembrane region" description="Helical" evidence="9">
    <location>
        <begin position="1004"/>
        <end position="1026"/>
    </location>
</feature>
<dbReference type="InterPro" id="IPR027463">
    <property type="entry name" value="AcrB_DN_DC_subdom"/>
</dbReference>
<dbReference type="Proteomes" id="UP000603141">
    <property type="component" value="Unassembled WGS sequence"/>
</dbReference>
<keyword evidence="11" id="KW-1185">Reference proteome</keyword>
<feature type="transmembrane region" description="Helical" evidence="9">
    <location>
        <begin position="537"/>
        <end position="555"/>
    </location>
</feature>
<accession>A0A934VUS7</accession>
<dbReference type="FunFam" id="1.20.1640.10:FF:000001">
    <property type="entry name" value="Efflux pump membrane transporter"/>
    <property type="match status" value="1"/>
</dbReference>
<dbReference type="PANTHER" id="PTHR32063">
    <property type="match status" value="1"/>
</dbReference>
<dbReference type="PANTHER" id="PTHR32063:SF13">
    <property type="entry name" value="MULTIDRUG EFFLUX PUMP SUBUNIT ACRB-RELATED"/>
    <property type="match status" value="1"/>
</dbReference>
<feature type="transmembrane region" description="Helical" evidence="9">
    <location>
        <begin position="470"/>
        <end position="497"/>
    </location>
</feature>
<dbReference type="GO" id="GO:0015562">
    <property type="term" value="F:efflux transmembrane transporter activity"/>
    <property type="evidence" value="ECO:0007669"/>
    <property type="project" value="InterPro"/>
</dbReference>
<evidence type="ECO:0000256" key="2">
    <source>
        <dbReference type="ARBA" id="ARBA00010942"/>
    </source>
</evidence>
<sequence length="1043" mass="112513">MSKFFIYRPIFAWVVAILIMATGGLCIFLLPVEQYPDVAAPRVSISATYPGASAETVEDSVVQIIEQKMTGLDHLRYMESSSSSNGTATINLTFEVGTDPDIAQVQVQNKVQSASGMLPQQVQNQGITVRKASDSMLMVLALVSEDGKMGSADISDYFLGNLQDTISRISGVGDVRSFGSQYAMRIWLDPAKLMQYKLNSEDVKNAITDQNAQVSSGSLGADPAVKGHLIDATIVTQGRMEDVSQFENILLKVNENGSKVLLKDVARVELGSESYSMQAEYNHQPASGFGISLAPGANALDTVSAVKAKMDELKPSFPTGLKVIYPVDTTAFVHHSISEVVKTLIEAVILVFFVMYLFLGNIRATLVPTLAVPVVLLGTFGVLAIAGYSINTLTLFGLVLGIGLLVDDAIVVVENVERVMQEDGLPAREATVKSMKQISGALVGIGIVLCAAFAPMAFLGSSTGVIYRQFSITLATSVALSVVVALIFSPALCATLLKPGHQGDAKHQRGFFGWFNRGFNRIAERYSGAVRFTLHRVWVLLAAYLVIIAGVVLMFKHLPTSFLPEEDSGEMMTLVQLPTGATSEQTQAVLKRVQDIYINQISDSIEGVFAVTGFSFVGSGQNQAMVFAHLKDWSEREGKGQSIQEIQQRAMGAFSQIKEARVIAMIPPAVRQLGNTNGFDFRLMDNAGLGHEALIEAQQKLIQMASQRPEVQNVRSNNLEDKPQLRLDINFEKAGALGLNIGDIKTELSNIFGSSYVNDFIDRGRVKKVYLEGAADYRMTPDDIDSWYIRNGNGEMVPFSAFISSQWELGSTTLSRFNGKSSVAISGVAAPGYSSGAAMEVMANLAKELPAGITFEWAGLSYEENLAGSRTGLLYTLSLFVVFMCLAALYENWAIPVSVLMDMPLGALGVLSACFIRNMPNDVYFQIGLITIIGLSAKNAILVVEFAKEAFDEGATLIEATVHAVRQRLRPIMMTSIAFGLGTLPLALSTGAGAGAQNAVGTGIVGGAITTTLLGLFFVPFYFVTVMRLFRVKPKKPLEPAVG</sequence>
<keyword evidence="5" id="KW-0997">Cell inner membrane</keyword>
<reference evidence="10" key="1">
    <citation type="submission" date="2021-01" db="EMBL/GenBank/DDBJ databases">
        <title>Modified the classification status of verrucomicrobia.</title>
        <authorList>
            <person name="Feng X."/>
        </authorList>
    </citation>
    <scope>NUCLEOTIDE SEQUENCE</scope>
    <source>
        <strain evidence="10">KCTC 22041</strain>
    </source>
</reference>
<name>A0A934VUS7_9BACT</name>
<dbReference type="AlphaFoldDB" id="A0A934VUS7"/>
<dbReference type="GO" id="GO:0009636">
    <property type="term" value="P:response to toxic substance"/>
    <property type="evidence" value="ECO:0007669"/>
    <property type="project" value="UniProtKB-ARBA"/>
</dbReference>
<dbReference type="SUPFAM" id="SSF82866">
    <property type="entry name" value="Multidrug efflux transporter AcrB transmembrane domain"/>
    <property type="match status" value="2"/>
</dbReference>
<proteinExistence type="inferred from homology"/>
<dbReference type="Gene3D" id="1.20.1640.10">
    <property type="entry name" value="Multidrug efflux transporter AcrB transmembrane domain"/>
    <property type="match status" value="2"/>
</dbReference>
<dbReference type="FunFam" id="3.30.2090.10:FF:000002">
    <property type="entry name" value="Efflux pump membrane transporter"/>
    <property type="match status" value="1"/>
</dbReference>
<evidence type="ECO:0000313" key="11">
    <source>
        <dbReference type="Proteomes" id="UP000603141"/>
    </source>
</evidence>
<keyword evidence="6 9" id="KW-0812">Transmembrane</keyword>
<feature type="transmembrane region" description="Helical" evidence="9">
    <location>
        <begin position="340"/>
        <end position="359"/>
    </location>
</feature>
<keyword evidence="8 9" id="KW-0472">Membrane</keyword>
<dbReference type="GO" id="GO:0042910">
    <property type="term" value="F:xenobiotic transmembrane transporter activity"/>
    <property type="evidence" value="ECO:0007669"/>
    <property type="project" value="TreeGrafter"/>
</dbReference>
<dbReference type="NCBIfam" id="TIGR00915">
    <property type="entry name" value="2A0602"/>
    <property type="match status" value="1"/>
</dbReference>
<dbReference type="Pfam" id="PF00873">
    <property type="entry name" value="ACR_tran"/>
    <property type="match status" value="1"/>
</dbReference>
<feature type="transmembrane region" description="Helical" evidence="9">
    <location>
        <begin position="972"/>
        <end position="992"/>
    </location>
</feature>
<dbReference type="EMBL" id="JAENIJ010000001">
    <property type="protein sequence ID" value="MBK1880819.1"/>
    <property type="molecule type" value="Genomic_DNA"/>
</dbReference>
<evidence type="ECO:0000256" key="3">
    <source>
        <dbReference type="ARBA" id="ARBA00022448"/>
    </source>
</evidence>
<dbReference type="FunFam" id="3.30.70.1430:FF:000002">
    <property type="entry name" value="Efflux pump membrane transporter"/>
    <property type="match status" value="1"/>
</dbReference>
<dbReference type="SUPFAM" id="SSF82693">
    <property type="entry name" value="Multidrug efflux transporter AcrB pore domain, PN1, PN2, PC1 and PC2 subdomains"/>
    <property type="match status" value="3"/>
</dbReference>
<dbReference type="FunFam" id="3.30.2090.10:FF:000001">
    <property type="entry name" value="Efflux pump membrane transporter"/>
    <property type="match status" value="1"/>
</dbReference>
<dbReference type="RefSeq" id="WP_200266401.1">
    <property type="nucleotide sequence ID" value="NZ_JAENIJ010000001.1"/>
</dbReference>
<dbReference type="InterPro" id="IPR001036">
    <property type="entry name" value="Acrflvin-R"/>
</dbReference>
<evidence type="ECO:0000256" key="6">
    <source>
        <dbReference type="ARBA" id="ARBA00022692"/>
    </source>
</evidence>
<comment type="similarity">
    <text evidence="2">Belongs to the resistance-nodulation-cell division (RND) (TC 2.A.6) family.</text>
</comment>
<organism evidence="10 11">
    <name type="scientific">Luteolibacter pohnpeiensis</name>
    <dbReference type="NCBI Taxonomy" id="454153"/>
    <lineage>
        <taxon>Bacteria</taxon>
        <taxon>Pseudomonadati</taxon>
        <taxon>Verrucomicrobiota</taxon>
        <taxon>Verrucomicrobiia</taxon>
        <taxon>Verrucomicrobiales</taxon>
        <taxon>Verrucomicrobiaceae</taxon>
        <taxon>Luteolibacter</taxon>
    </lineage>
</organism>
<dbReference type="NCBIfam" id="NF000282">
    <property type="entry name" value="RND_permease_1"/>
    <property type="match status" value="1"/>
</dbReference>
<dbReference type="Gene3D" id="3.30.70.1430">
    <property type="entry name" value="Multidrug efflux transporter AcrB pore domain"/>
    <property type="match status" value="2"/>
</dbReference>
<keyword evidence="3" id="KW-0813">Transport</keyword>
<dbReference type="InterPro" id="IPR004764">
    <property type="entry name" value="MdtF-like"/>
</dbReference>
<comment type="subcellular location">
    <subcellularLocation>
        <location evidence="1">Cell inner membrane</location>
        <topology evidence="1">Multi-pass membrane protein</topology>
    </subcellularLocation>
</comment>
<evidence type="ECO:0000256" key="4">
    <source>
        <dbReference type="ARBA" id="ARBA00022475"/>
    </source>
</evidence>
<keyword evidence="4" id="KW-1003">Cell membrane</keyword>
<evidence type="ECO:0000256" key="5">
    <source>
        <dbReference type="ARBA" id="ARBA00022519"/>
    </source>
</evidence>
<keyword evidence="7 9" id="KW-1133">Transmembrane helix</keyword>
<dbReference type="SUPFAM" id="SSF82714">
    <property type="entry name" value="Multidrug efflux transporter AcrB TolC docking domain, DN and DC subdomains"/>
    <property type="match status" value="2"/>
</dbReference>
<evidence type="ECO:0000256" key="1">
    <source>
        <dbReference type="ARBA" id="ARBA00004429"/>
    </source>
</evidence>
<protein>
    <submittedName>
        <fullName evidence="10">Efflux RND transporter permease subunit</fullName>
    </submittedName>
</protein>
<feature type="transmembrane region" description="Helical" evidence="9">
    <location>
        <begin position="437"/>
        <end position="458"/>
    </location>
</feature>
<evidence type="ECO:0000256" key="9">
    <source>
        <dbReference type="SAM" id="Phobius"/>
    </source>
</evidence>
<dbReference type="Gene3D" id="3.30.2090.10">
    <property type="entry name" value="Multidrug efflux transporter AcrB TolC docking domain, DN and DC subdomains"/>
    <property type="match status" value="2"/>
</dbReference>
<evidence type="ECO:0000313" key="10">
    <source>
        <dbReference type="EMBL" id="MBK1880819.1"/>
    </source>
</evidence>
<dbReference type="FunFam" id="3.30.70.1430:FF:000001">
    <property type="entry name" value="Efflux pump membrane transporter"/>
    <property type="match status" value="1"/>
</dbReference>
<feature type="transmembrane region" description="Helical" evidence="9">
    <location>
        <begin position="897"/>
        <end position="918"/>
    </location>
</feature>
<comment type="caution">
    <text evidence="10">The sequence shown here is derived from an EMBL/GenBank/DDBJ whole genome shotgun (WGS) entry which is preliminary data.</text>
</comment>
<evidence type="ECO:0000256" key="7">
    <source>
        <dbReference type="ARBA" id="ARBA00022989"/>
    </source>
</evidence>
<evidence type="ECO:0000256" key="8">
    <source>
        <dbReference type="ARBA" id="ARBA00023136"/>
    </source>
</evidence>
<feature type="transmembrane region" description="Helical" evidence="9">
    <location>
        <begin position="872"/>
        <end position="890"/>
    </location>
</feature>
<dbReference type="GO" id="GO:0005886">
    <property type="term" value="C:plasma membrane"/>
    <property type="evidence" value="ECO:0007669"/>
    <property type="project" value="UniProtKB-SubCell"/>
</dbReference>
<feature type="transmembrane region" description="Helical" evidence="9">
    <location>
        <begin position="924"/>
        <end position="944"/>
    </location>
</feature>